<keyword evidence="1" id="KW-0472">Membrane</keyword>
<evidence type="ECO:0000313" key="2">
    <source>
        <dbReference type="EMBL" id="RGD74163.1"/>
    </source>
</evidence>
<dbReference type="InterPro" id="IPR021299">
    <property type="entry name" value="DUF2871"/>
</dbReference>
<evidence type="ECO:0000313" key="3">
    <source>
        <dbReference type="Proteomes" id="UP000261212"/>
    </source>
</evidence>
<feature type="transmembrane region" description="Helical" evidence="1">
    <location>
        <begin position="106"/>
        <end position="131"/>
    </location>
</feature>
<proteinExistence type="predicted"/>
<dbReference type="GeneID" id="97999815"/>
<keyword evidence="1" id="KW-0812">Transmembrane</keyword>
<feature type="transmembrane region" description="Helical" evidence="1">
    <location>
        <begin position="42"/>
        <end position="59"/>
    </location>
</feature>
<organism evidence="2 3">
    <name type="scientific">Anaerofustis stercorihominis</name>
    <dbReference type="NCBI Taxonomy" id="214853"/>
    <lineage>
        <taxon>Bacteria</taxon>
        <taxon>Bacillati</taxon>
        <taxon>Bacillota</taxon>
        <taxon>Clostridia</taxon>
        <taxon>Eubacteriales</taxon>
        <taxon>Eubacteriaceae</taxon>
        <taxon>Anaerofustis</taxon>
    </lineage>
</organism>
<dbReference type="AlphaFoldDB" id="A0A3E3DY49"/>
<sequence length="139" mass="15495">MKRLLNTSFMYAILAMIGGVFYREFTKYNGFTGVTMLSKVHAHLFMLGMIVFLVILLLNDKFDIISLGKFNIFYIIYNLGVLITSVMLAVHGVIQVLNVNISKALVSAISGIAGIGHIFVGVGILLLFFMLKERISEKE</sequence>
<dbReference type="Proteomes" id="UP000261212">
    <property type="component" value="Unassembled WGS sequence"/>
</dbReference>
<evidence type="ECO:0000256" key="1">
    <source>
        <dbReference type="SAM" id="Phobius"/>
    </source>
</evidence>
<keyword evidence="1" id="KW-1133">Transmembrane helix</keyword>
<protein>
    <submittedName>
        <fullName evidence="2">DUF2871 domain-containing protein</fullName>
    </submittedName>
</protein>
<dbReference type="Pfam" id="PF11070">
    <property type="entry name" value="DUF2871"/>
    <property type="match status" value="1"/>
</dbReference>
<reference evidence="2 3" key="1">
    <citation type="submission" date="2018-08" db="EMBL/GenBank/DDBJ databases">
        <title>A genome reference for cultivated species of the human gut microbiota.</title>
        <authorList>
            <person name="Zou Y."/>
            <person name="Xue W."/>
            <person name="Luo G."/>
        </authorList>
    </citation>
    <scope>NUCLEOTIDE SEQUENCE [LARGE SCALE GENOMIC DNA]</scope>
    <source>
        <strain evidence="2 3">AM25-6</strain>
    </source>
</reference>
<feature type="transmembrane region" description="Helical" evidence="1">
    <location>
        <begin position="71"/>
        <end position="94"/>
    </location>
</feature>
<feature type="transmembrane region" description="Helical" evidence="1">
    <location>
        <begin position="5"/>
        <end position="22"/>
    </location>
</feature>
<accession>A0A3E3DY49</accession>
<dbReference type="RefSeq" id="WP_007049393.1">
    <property type="nucleotide sequence ID" value="NZ_CABKNJ010000005.1"/>
</dbReference>
<comment type="caution">
    <text evidence="2">The sequence shown here is derived from an EMBL/GenBank/DDBJ whole genome shotgun (WGS) entry which is preliminary data.</text>
</comment>
<dbReference type="EMBL" id="QUSM01000003">
    <property type="protein sequence ID" value="RGD74163.1"/>
    <property type="molecule type" value="Genomic_DNA"/>
</dbReference>
<gene>
    <name evidence="2" type="ORF">DW687_05190</name>
</gene>
<name>A0A3E3DY49_9FIRM</name>